<proteinExistence type="predicted"/>
<dbReference type="VEuPathDB" id="FungiDB:HpaG800335"/>
<dbReference type="HOGENOM" id="CLU_3018372_0_0_1"/>
<keyword evidence="1" id="KW-1133">Transmembrane helix</keyword>
<dbReference type="Proteomes" id="UP000011713">
    <property type="component" value="Unassembled WGS sequence"/>
</dbReference>
<dbReference type="EMBL" id="JH597777">
    <property type="status" value="NOT_ANNOTATED_CDS"/>
    <property type="molecule type" value="Genomic_DNA"/>
</dbReference>
<evidence type="ECO:0000256" key="2">
    <source>
        <dbReference type="SAM" id="SignalP"/>
    </source>
</evidence>
<organism evidence="3 4">
    <name type="scientific">Hyaloperonospora arabidopsidis (strain Emoy2)</name>
    <name type="common">Downy mildew agent</name>
    <name type="synonym">Peronospora arabidopsidis</name>
    <dbReference type="NCBI Taxonomy" id="559515"/>
    <lineage>
        <taxon>Eukaryota</taxon>
        <taxon>Sar</taxon>
        <taxon>Stramenopiles</taxon>
        <taxon>Oomycota</taxon>
        <taxon>Peronosporomycetes</taxon>
        <taxon>Peronosporales</taxon>
        <taxon>Peronosporaceae</taxon>
        <taxon>Hyaloperonospora</taxon>
    </lineage>
</organism>
<sequence length="56" mass="6777">MNLSLEWFIDWFWWLTPGTTANHNGLVSIILLSWHNRKLTVHRCNNTMRRFNIYGT</sequence>
<evidence type="ECO:0000313" key="3">
    <source>
        <dbReference type="EnsemblProtists" id="HpaP800335"/>
    </source>
</evidence>
<protein>
    <recommendedName>
        <fullName evidence="5">RxLR effector candidate protein</fullName>
    </recommendedName>
</protein>
<dbReference type="InParanoid" id="M4B238"/>
<accession>M4B238</accession>
<evidence type="ECO:0000256" key="1">
    <source>
        <dbReference type="SAM" id="Phobius"/>
    </source>
</evidence>
<feature type="transmembrane region" description="Helical" evidence="1">
    <location>
        <begin position="12"/>
        <end position="34"/>
    </location>
</feature>
<reference evidence="4" key="1">
    <citation type="journal article" date="2010" name="Science">
        <title>Signatures of adaptation to obligate biotrophy in the Hyaloperonospora arabidopsidis genome.</title>
        <authorList>
            <person name="Baxter L."/>
            <person name="Tripathy S."/>
            <person name="Ishaque N."/>
            <person name="Boot N."/>
            <person name="Cabral A."/>
            <person name="Kemen E."/>
            <person name="Thines M."/>
            <person name="Ah-Fong A."/>
            <person name="Anderson R."/>
            <person name="Badejoko W."/>
            <person name="Bittner-Eddy P."/>
            <person name="Boore J.L."/>
            <person name="Chibucos M.C."/>
            <person name="Coates M."/>
            <person name="Dehal P."/>
            <person name="Delehaunty K."/>
            <person name="Dong S."/>
            <person name="Downton P."/>
            <person name="Dumas B."/>
            <person name="Fabro G."/>
            <person name="Fronick C."/>
            <person name="Fuerstenberg S.I."/>
            <person name="Fulton L."/>
            <person name="Gaulin E."/>
            <person name="Govers F."/>
            <person name="Hughes L."/>
            <person name="Humphray S."/>
            <person name="Jiang R.H."/>
            <person name="Judelson H."/>
            <person name="Kamoun S."/>
            <person name="Kyung K."/>
            <person name="Meijer H."/>
            <person name="Minx P."/>
            <person name="Morris P."/>
            <person name="Nelson J."/>
            <person name="Phuntumart V."/>
            <person name="Qutob D."/>
            <person name="Rehmany A."/>
            <person name="Rougon-Cardoso A."/>
            <person name="Ryden P."/>
            <person name="Torto-Alalibo T."/>
            <person name="Studholme D."/>
            <person name="Wang Y."/>
            <person name="Win J."/>
            <person name="Wood J."/>
            <person name="Clifton S.W."/>
            <person name="Rogers J."/>
            <person name="Van den Ackerveken G."/>
            <person name="Jones J.D."/>
            <person name="McDowell J.M."/>
            <person name="Beynon J."/>
            <person name="Tyler B.M."/>
        </authorList>
    </citation>
    <scope>NUCLEOTIDE SEQUENCE [LARGE SCALE GENOMIC DNA]</scope>
    <source>
        <strain evidence="4">Emoy2</strain>
    </source>
</reference>
<keyword evidence="1" id="KW-0472">Membrane</keyword>
<keyword evidence="2" id="KW-0732">Signal</keyword>
<feature type="chain" id="PRO_5004048769" description="RxLR effector candidate protein" evidence="2">
    <location>
        <begin position="22"/>
        <end position="56"/>
    </location>
</feature>
<dbReference type="EnsemblProtists" id="HpaT800335">
    <property type="protein sequence ID" value="HpaP800335"/>
    <property type="gene ID" value="HpaG800335"/>
</dbReference>
<reference evidence="3" key="2">
    <citation type="submission" date="2015-06" db="UniProtKB">
        <authorList>
            <consortium name="EnsemblProtists"/>
        </authorList>
    </citation>
    <scope>IDENTIFICATION</scope>
    <source>
        <strain evidence="3">Emoy2</strain>
    </source>
</reference>
<keyword evidence="4" id="KW-1185">Reference proteome</keyword>
<name>M4B238_HYAAE</name>
<dbReference type="AlphaFoldDB" id="M4B238"/>
<keyword evidence="1" id="KW-0812">Transmembrane</keyword>
<evidence type="ECO:0000313" key="4">
    <source>
        <dbReference type="Proteomes" id="UP000011713"/>
    </source>
</evidence>
<feature type="signal peptide" evidence="2">
    <location>
        <begin position="1"/>
        <end position="21"/>
    </location>
</feature>
<evidence type="ECO:0008006" key="5">
    <source>
        <dbReference type="Google" id="ProtNLM"/>
    </source>
</evidence>